<reference evidence="1 2" key="1">
    <citation type="submission" date="2021-07" db="EMBL/GenBank/DDBJ databases">
        <title>Genomic diversity and antimicrobial resistance of Prevotella spp. isolated from chronic lung disease airways.</title>
        <authorList>
            <person name="Webb K.A."/>
            <person name="Olagoke O.S."/>
            <person name="Baird T."/>
            <person name="Neill J."/>
            <person name="Pham A."/>
            <person name="Wells T.J."/>
            <person name="Ramsay K.A."/>
            <person name="Bell S.C."/>
            <person name="Sarovich D.S."/>
            <person name="Price E.P."/>
        </authorList>
    </citation>
    <scope>NUCLEOTIDE SEQUENCE [LARGE SCALE GENOMIC DNA]</scope>
    <source>
        <strain evidence="1 2">SCHI0011.S.12</strain>
    </source>
</reference>
<accession>A0ABS6YAE4</accession>
<name>A0ABS6YAE4_9BACT</name>
<dbReference type="RefSeq" id="WP_219479381.1">
    <property type="nucleotide sequence ID" value="NZ_JABZTH010000015.1"/>
</dbReference>
<protein>
    <submittedName>
        <fullName evidence="1">Phosphohydrolase</fullName>
    </submittedName>
</protein>
<evidence type="ECO:0000313" key="2">
    <source>
        <dbReference type="Proteomes" id="UP000788426"/>
    </source>
</evidence>
<keyword evidence="2" id="KW-1185">Reference proteome</keyword>
<proteinExistence type="predicted"/>
<evidence type="ECO:0000313" key="1">
    <source>
        <dbReference type="EMBL" id="MBW4768531.1"/>
    </source>
</evidence>
<dbReference type="EMBL" id="JAHXCT010000001">
    <property type="protein sequence ID" value="MBW4768531.1"/>
    <property type="molecule type" value="Genomic_DNA"/>
</dbReference>
<gene>
    <name evidence="1" type="ORF">KZO38_01940</name>
</gene>
<comment type="caution">
    <text evidence="1">The sequence shown here is derived from an EMBL/GenBank/DDBJ whole genome shotgun (WGS) entry which is preliminary data.</text>
</comment>
<sequence>MSSREVNLELMSFVETNILPQYNNLESHHGLSKILNIIKQSLQLARVTTADINMAYTIAAYHDLGLNGPKAIHHITGGKILSKDARLLNWFSKEQITTMKEAIEDHRASMAHAPRSIYGCIIAESVRDLTLETVFKDTITAIRQQYPNATKEEVFRYFKKHITAKYSVNGYIRLWIHNSNNAKGLSEIRRVIESEVELQNTFNHYFDL</sequence>
<organism evidence="1 2">
    <name type="scientific">Hoylesella nanceiensis</name>
    <dbReference type="NCBI Taxonomy" id="425941"/>
    <lineage>
        <taxon>Bacteria</taxon>
        <taxon>Pseudomonadati</taxon>
        <taxon>Bacteroidota</taxon>
        <taxon>Bacteroidia</taxon>
        <taxon>Bacteroidales</taxon>
        <taxon>Prevotellaceae</taxon>
        <taxon>Hoylesella</taxon>
    </lineage>
</organism>
<dbReference type="Proteomes" id="UP000788426">
    <property type="component" value="Unassembled WGS sequence"/>
</dbReference>